<sequence>MIRSHLTYEKVVEISQFYRYGEFKILKISHLFVPYLMIYWIFFLLVKVPFFYILNPTKWSYILFIKNNGSKNNIETEFLRVESVYGSYHPDIRFHIYDCQNELLCRFWDVFGVPQLHLYNKDEKHFYHFTGYFLFERMVDFLKNITKIEPVYPNKLKFALQLHYSDMYRISQSGHCVVSSLINSHQTIRTIFDAYTEISDIIVSFPINREEVVKIASKFSISPQSLILFSPKGIFPIFLNQTISDVVKLINYYCLIDYKDELIQFTKNLILRDDFFYPPKFIAFKNFYPSMNFELIPSNNQNNPNNQMNSENLDAIPNELINELIELKTYAKKMLSEYPVIKYHLQKLQKSIIDDRISPALRDKLSQKIYILKGINEIKKISLSDRKEQLDETTQS</sequence>
<proteinExistence type="predicted"/>
<keyword evidence="3" id="KW-1185">Reference proteome</keyword>
<reference evidence="2" key="1">
    <citation type="submission" date="2016-10" db="EMBL/GenBank/DDBJ databases">
        <authorList>
            <person name="Benchimol M."/>
            <person name="Almeida L.G."/>
            <person name="Vasconcelos A.T."/>
            <person name="Perreira-Neves A."/>
            <person name="Rosa I.A."/>
            <person name="Tasca T."/>
            <person name="Bogo M.R."/>
            <person name="de Souza W."/>
        </authorList>
    </citation>
    <scope>NUCLEOTIDE SEQUENCE [LARGE SCALE GENOMIC DNA]</scope>
    <source>
        <strain evidence="2">K</strain>
    </source>
</reference>
<comment type="caution">
    <text evidence="2">The sequence shown here is derived from an EMBL/GenBank/DDBJ whole genome shotgun (WGS) entry which is preliminary data.</text>
</comment>
<protein>
    <recommendedName>
        <fullName evidence="4">Thioredoxin domain-containing protein</fullName>
    </recommendedName>
</protein>
<evidence type="ECO:0000256" key="1">
    <source>
        <dbReference type="SAM" id="Phobius"/>
    </source>
</evidence>
<dbReference type="SUPFAM" id="SSF52833">
    <property type="entry name" value="Thioredoxin-like"/>
    <property type="match status" value="1"/>
</dbReference>
<keyword evidence="1" id="KW-0812">Transmembrane</keyword>
<keyword evidence="1" id="KW-0472">Membrane</keyword>
<dbReference type="GeneID" id="94838897"/>
<dbReference type="InterPro" id="IPR036249">
    <property type="entry name" value="Thioredoxin-like_sf"/>
</dbReference>
<evidence type="ECO:0000313" key="3">
    <source>
        <dbReference type="Proteomes" id="UP000179807"/>
    </source>
</evidence>
<gene>
    <name evidence="2" type="ORF">TRFO_25181</name>
</gene>
<evidence type="ECO:0008006" key="4">
    <source>
        <dbReference type="Google" id="ProtNLM"/>
    </source>
</evidence>
<name>A0A1J4K5I3_9EUKA</name>
<dbReference type="AlphaFoldDB" id="A0A1J4K5I3"/>
<keyword evidence="1" id="KW-1133">Transmembrane helix</keyword>
<dbReference type="EMBL" id="MLAK01000718">
    <property type="protein sequence ID" value="OHT06655.1"/>
    <property type="molecule type" value="Genomic_DNA"/>
</dbReference>
<dbReference type="RefSeq" id="XP_068359791.1">
    <property type="nucleotide sequence ID" value="XM_068504193.1"/>
</dbReference>
<organism evidence="2 3">
    <name type="scientific">Tritrichomonas foetus</name>
    <dbReference type="NCBI Taxonomy" id="1144522"/>
    <lineage>
        <taxon>Eukaryota</taxon>
        <taxon>Metamonada</taxon>
        <taxon>Parabasalia</taxon>
        <taxon>Tritrichomonadida</taxon>
        <taxon>Tritrichomonadidae</taxon>
        <taxon>Tritrichomonas</taxon>
    </lineage>
</organism>
<dbReference type="Proteomes" id="UP000179807">
    <property type="component" value="Unassembled WGS sequence"/>
</dbReference>
<dbReference type="VEuPathDB" id="TrichDB:TRFO_25181"/>
<feature type="transmembrane region" description="Helical" evidence="1">
    <location>
        <begin position="32"/>
        <end position="54"/>
    </location>
</feature>
<accession>A0A1J4K5I3</accession>
<evidence type="ECO:0000313" key="2">
    <source>
        <dbReference type="EMBL" id="OHT06655.1"/>
    </source>
</evidence>